<dbReference type="RefSeq" id="WP_225553616.1">
    <property type="nucleotide sequence ID" value="NZ_JADEYP010000019.1"/>
</dbReference>
<keyword evidence="2" id="KW-1185">Reference proteome</keyword>
<sequence>MKIGRNDPCPCGSGKKYKQCHWSENTQSVKEKPVAERHFLSAFDTTDLVKTFAALTILPENHGKNIRLETLVTQSILHRAGSRMIVTVDTLKKYVTKFQPENAMEELPVTLFTENVVNEFGNNIIFPGITESGSFMLTNLMAAIFHLPGLDLPANFLEEMRQASMVLLHLSHKIALRMGYKRYMLSRPTIKEIYFPEQDMLANAKQAVTFTLEEMADILKRFRIDKDTLNKFLLNPTTFKVDEEENSPIVHRPIFANGIDFTIASPATLSLALTNFIWEEAAKQGLMTKVNKAYHSVVWNNSNMYLQQLGFKVFGHKDIKLVSGETRREGLYKFDEDKIALIYYAFDDGRNFNNPRGANMHIQELSERRNVLAKEILALPEFKDYKLLDIIIYSRIGRDLMLAYMANDHSESIYFSPFDISVLAEAKDIDAIDLWNFAISIKEMTKDGFKISLPHIDLFQVYRDHGDVLFLTDDHKAMQFIHFGDSVKLIHEALLHKDEHAEPVLYENHEMWIPVRKNGPYAPVYLAPTEVSERLVFYLNCLPVPVNISPTKPRADVKPALRNMYWQVNDAIAYWIWQAAPYIADYLKALPFAPISLQFELLDEEKFESIERDYKRNANFSSNFSINADSSVIYVGIPPEILPYLYGADNEGERVLLSKILNGFNQLLASNKLQEISADEVSVIVDKAALLSNKKKIFLVDSGNKMLLDQHQLAPQRYVQLHNSNTIIRGFVEGLGEKCPPVGIITDRKIQDDTSFTIVLKQLLPKLTATLAQYNSKELLKELIGLNESLIWKREEIRLQTPTRIACFVSIHQQMVDLKKQVGELGHTATAVRCLIEHITAEPYMGTAIISKTAIDELISIMDLIIEWGGIGDVVKNKLFDTKMEVTADGWINYHREEFDEVLRPFNDKKIKEHVQDSLDAFQQAFPTGDEGQGKDVPKYVDEAFTEEIGISFTRIAGFINALGVIAYKQNTPYATLSKTELLKQVNAIEQPFSNDEFEAAMKYLSLWNRGKVTNTAGFENYDISPWRMNRRLSLLSKPLCLVDNLQDSNNPEVYWGLRQVIDTRTYLFQQCTTNRLRAEDGGPIKRAITKVNKEFNDGLVDNVEARLKSPEFIMDRDRFIGPGAKYFFQHAEDIGDIDVMIIDQKEKILYSLECKNLAPSRNFKEMVEEVNRMFDERMLDKHAVRHEWIKSNLKQFEEKYKVDLTGFSIKSFFVTAEEMLTPHLKNKVLPVPIISLYDIEEKGIEALK</sequence>
<reference evidence="1" key="1">
    <citation type="submission" date="2020-10" db="EMBL/GenBank/DDBJ databases">
        <authorList>
            <person name="Lu T."/>
            <person name="Wang Q."/>
            <person name="Han X."/>
        </authorList>
    </citation>
    <scope>NUCLEOTIDE SEQUENCE</scope>
    <source>
        <strain evidence="1">WQ 366</strain>
    </source>
</reference>
<dbReference type="Gene3D" id="3.10.450.50">
    <property type="match status" value="1"/>
</dbReference>
<dbReference type="Pfam" id="PF02810">
    <property type="entry name" value="SEC-C"/>
    <property type="match status" value="1"/>
</dbReference>
<comment type="caution">
    <text evidence="1">The sequence shown here is derived from an EMBL/GenBank/DDBJ whole genome shotgun (WGS) entry which is preliminary data.</text>
</comment>
<name>A0ABS7Z8C3_9SPHI</name>
<dbReference type="InterPro" id="IPR004027">
    <property type="entry name" value="SEC_C_motif"/>
</dbReference>
<evidence type="ECO:0000313" key="2">
    <source>
        <dbReference type="Proteomes" id="UP001165302"/>
    </source>
</evidence>
<dbReference type="SUPFAM" id="SSF103642">
    <property type="entry name" value="Sec-C motif"/>
    <property type="match status" value="1"/>
</dbReference>
<gene>
    <name evidence="1" type="ORF">IPZ78_10930</name>
</gene>
<protein>
    <submittedName>
        <fullName evidence="1">SEC-C domain-containing protein</fullName>
    </submittedName>
</protein>
<dbReference type="EMBL" id="JADEYP010000019">
    <property type="protein sequence ID" value="MCA5005666.1"/>
    <property type="molecule type" value="Genomic_DNA"/>
</dbReference>
<accession>A0ABS7Z8C3</accession>
<dbReference type="Proteomes" id="UP001165302">
    <property type="component" value="Unassembled WGS sequence"/>
</dbReference>
<organism evidence="1 2">
    <name type="scientific">Sphingobacterium bovistauri</name>
    <dbReference type="NCBI Taxonomy" id="2781959"/>
    <lineage>
        <taxon>Bacteria</taxon>
        <taxon>Pseudomonadati</taxon>
        <taxon>Bacteroidota</taxon>
        <taxon>Sphingobacteriia</taxon>
        <taxon>Sphingobacteriales</taxon>
        <taxon>Sphingobacteriaceae</taxon>
        <taxon>Sphingobacterium</taxon>
    </lineage>
</organism>
<evidence type="ECO:0000313" key="1">
    <source>
        <dbReference type="EMBL" id="MCA5005666.1"/>
    </source>
</evidence>
<proteinExistence type="predicted"/>